<protein>
    <submittedName>
        <fullName evidence="2">Unannotated protein</fullName>
    </submittedName>
</protein>
<reference evidence="2" key="1">
    <citation type="submission" date="2020-05" db="EMBL/GenBank/DDBJ databases">
        <authorList>
            <person name="Chiriac C."/>
            <person name="Salcher M."/>
            <person name="Ghai R."/>
            <person name="Kavagutti S V."/>
        </authorList>
    </citation>
    <scope>NUCLEOTIDE SEQUENCE</scope>
</reference>
<dbReference type="InterPro" id="IPR015590">
    <property type="entry name" value="Aldehyde_DH_dom"/>
</dbReference>
<dbReference type="InterPro" id="IPR016161">
    <property type="entry name" value="Ald_DH/histidinol_DH"/>
</dbReference>
<accession>A0A6J7STN7</accession>
<feature type="domain" description="Aldehyde dehydrogenase" evidence="1">
    <location>
        <begin position="185"/>
        <end position="321"/>
    </location>
</feature>
<dbReference type="Gene3D" id="3.40.309.10">
    <property type="entry name" value="Aldehyde Dehydrogenase, Chain A, domain 2"/>
    <property type="match status" value="1"/>
</dbReference>
<organism evidence="2">
    <name type="scientific">freshwater metagenome</name>
    <dbReference type="NCBI Taxonomy" id="449393"/>
    <lineage>
        <taxon>unclassified sequences</taxon>
        <taxon>metagenomes</taxon>
        <taxon>ecological metagenomes</taxon>
    </lineage>
</organism>
<name>A0A6J7STN7_9ZZZZ</name>
<dbReference type="Gene3D" id="3.40.605.10">
    <property type="entry name" value="Aldehyde Dehydrogenase, Chain A, domain 1"/>
    <property type="match status" value="1"/>
</dbReference>
<dbReference type="InterPro" id="IPR016162">
    <property type="entry name" value="Ald_DH_N"/>
</dbReference>
<dbReference type="PANTHER" id="PTHR11063:SF8">
    <property type="entry name" value="DELTA-1-PYRROLINE-5-CARBOXYLATE SYNTHASE"/>
    <property type="match status" value="1"/>
</dbReference>
<sequence>MTTEPLLQAGDVVAIGRRRTRVTAEFAASLMEGDQVLALSGSGELRRLSKQVVDLVDGSVGRAVRAFSELSAVSDHAVNHFFDLAAAALLDEDVFSQVQKANIADVESAQKRGRSTTRLSLTEPMRQDMVSALLMWRDAPMSRDKVVSRLEHAGWSVEELTAPLGVLGFVFEGRPNVFADATGVLKGGNTVVFRIGSDALGTAHAMMNHVIHPALHASGLPEDAVVLLNSPEHAAGWALFSDSRLSLAVARGSGEAVAELGSIAQQSGIPVSLHGTGGAWMIVGESADARRLGKVVAHSVDRKVCNTLNVICVQKSLAEIHMPIVLNGLEQAASARGVRPRIHAVNGAEKFLPPATTISVRRAEGMQEELQITASDEESLATEYEWEENPECAIVLVDSIAHAVKLFNLYSPQFIVSLVSQDEDERSFVWASANAPFVGDGFTRWVDGQFSLLRPELGLSNWEHGRLFGRSGILSGDSAFSVRLRVQQTDPELHR</sequence>
<dbReference type="Pfam" id="PF00171">
    <property type="entry name" value="Aldedh"/>
    <property type="match status" value="1"/>
</dbReference>
<dbReference type="SUPFAM" id="SSF53720">
    <property type="entry name" value="ALDH-like"/>
    <property type="match status" value="1"/>
</dbReference>
<evidence type="ECO:0000259" key="1">
    <source>
        <dbReference type="Pfam" id="PF00171"/>
    </source>
</evidence>
<gene>
    <name evidence="2" type="ORF">UFOPK4293_00133</name>
</gene>
<dbReference type="AlphaFoldDB" id="A0A6J7STN7"/>
<dbReference type="GO" id="GO:0004350">
    <property type="term" value="F:glutamate-5-semialdehyde dehydrogenase activity"/>
    <property type="evidence" value="ECO:0007669"/>
    <property type="project" value="TreeGrafter"/>
</dbReference>
<dbReference type="InterPro" id="IPR016163">
    <property type="entry name" value="Ald_DH_C"/>
</dbReference>
<dbReference type="PANTHER" id="PTHR11063">
    <property type="entry name" value="GLUTAMATE SEMIALDEHYDE DEHYDROGENASE"/>
    <property type="match status" value="1"/>
</dbReference>
<dbReference type="EMBL" id="CAFBQH010000004">
    <property type="protein sequence ID" value="CAB5044537.1"/>
    <property type="molecule type" value="Genomic_DNA"/>
</dbReference>
<evidence type="ECO:0000313" key="2">
    <source>
        <dbReference type="EMBL" id="CAB5044537.1"/>
    </source>
</evidence>
<proteinExistence type="predicted"/>